<keyword evidence="1" id="KW-0106">Calcium</keyword>
<dbReference type="InterPro" id="IPR002048">
    <property type="entry name" value="EF_hand_dom"/>
</dbReference>
<dbReference type="Pfam" id="PF13405">
    <property type="entry name" value="EF-hand_6"/>
    <property type="match status" value="1"/>
</dbReference>
<dbReference type="Proteomes" id="UP000195402">
    <property type="component" value="Unassembled WGS sequence"/>
</dbReference>
<evidence type="ECO:0000313" key="4">
    <source>
        <dbReference type="Proteomes" id="UP000195402"/>
    </source>
</evidence>
<gene>
    <name evidence="3" type="ORF">BVC80_1825g48</name>
</gene>
<name>A0A200QZ90_MACCD</name>
<dbReference type="OrthoDB" id="26525at2759"/>
<dbReference type="SMART" id="SM00054">
    <property type="entry name" value="EFh"/>
    <property type="match status" value="1"/>
</dbReference>
<dbReference type="OMA" id="TQFRAWW"/>
<sequence length="92" mass="10815">MVVVWLNQGKGSGKFTRGEFRDILRSFDTDGDGRISKKELEQALRRVGLRFPSLKVWKAMRQISPGDDYIRSEREYEELIQYAQKHWGILRA</sequence>
<dbReference type="PROSITE" id="PS50222">
    <property type="entry name" value="EF_HAND_2"/>
    <property type="match status" value="1"/>
</dbReference>
<keyword evidence="4" id="KW-1185">Reference proteome</keyword>
<dbReference type="CDD" id="cd00051">
    <property type="entry name" value="EFh"/>
    <property type="match status" value="1"/>
</dbReference>
<dbReference type="EMBL" id="MVGT01000732">
    <property type="protein sequence ID" value="OVA15807.1"/>
    <property type="molecule type" value="Genomic_DNA"/>
</dbReference>
<dbReference type="SUPFAM" id="SSF47473">
    <property type="entry name" value="EF-hand"/>
    <property type="match status" value="1"/>
</dbReference>
<proteinExistence type="predicted"/>
<dbReference type="GO" id="GO:0005509">
    <property type="term" value="F:calcium ion binding"/>
    <property type="evidence" value="ECO:0007669"/>
    <property type="project" value="InterPro"/>
</dbReference>
<dbReference type="Gene3D" id="1.10.238.10">
    <property type="entry name" value="EF-hand"/>
    <property type="match status" value="1"/>
</dbReference>
<evidence type="ECO:0000259" key="2">
    <source>
        <dbReference type="PROSITE" id="PS50222"/>
    </source>
</evidence>
<feature type="domain" description="EF-hand" evidence="2">
    <location>
        <begin position="15"/>
        <end position="50"/>
    </location>
</feature>
<organism evidence="3 4">
    <name type="scientific">Macleaya cordata</name>
    <name type="common">Five-seeded plume-poppy</name>
    <name type="synonym">Bocconia cordata</name>
    <dbReference type="NCBI Taxonomy" id="56857"/>
    <lineage>
        <taxon>Eukaryota</taxon>
        <taxon>Viridiplantae</taxon>
        <taxon>Streptophyta</taxon>
        <taxon>Embryophyta</taxon>
        <taxon>Tracheophyta</taxon>
        <taxon>Spermatophyta</taxon>
        <taxon>Magnoliopsida</taxon>
        <taxon>Ranunculales</taxon>
        <taxon>Papaveraceae</taxon>
        <taxon>Papaveroideae</taxon>
        <taxon>Macleaya</taxon>
    </lineage>
</organism>
<dbReference type="STRING" id="56857.A0A200QZ90"/>
<evidence type="ECO:0000256" key="1">
    <source>
        <dbReference type="ARBA" id="ARBA00022837"/>
    </source>
</evidence>
<comment type="caution">
    <text evidence="3">The sequence shown here is derived from an EMBL/GenBank/DDBJ whole genome shotgun (WGS) entry which is preliminary data.</text>
</comment>
<dbReference type="AlphaFoldDB" id="A0A200QZ90"/>
<dbReference type="InterPro" id="IPR018247">
    <property type="entry name" value="EF_Hand_1_Ca_BS"/>
</dbReference>
<dbReference type="InParanoid" id="A0A200QZ90"/>
<dbReference type="PROSITE" id="PS00018">
    <property type="entry name" value="EF_HAND_1"/>
    <property type="match status" value="1"/>
</dbReference>
<protein>
    <submittedName>
        <fullName evidence="3">EF-hand domain</fullName>
    </submittedName>
</protein>
<reference evidence="3 4" key="1">
    <citation type="journal article" date="2017" name="Mol. Plant">
        <title>The Genome of Medicinal Plant Macleaya cordata Provides New Insights into Benzylisoquinoline Alkaloids Metabolism.</title>
        <authorList>
            <person name="Liu X."/>
            <person name="Liu Y."/>
            <person name="Huang P."/>
            <person name="Ma Y."/>
            <person name="Qing Z."/>
            <person name="Tang Q."/>
            <person name="Cao H."/>
            <person name="Cheng P."/>
            <person name="Zheng Y."/>
            <person name="Yuan Z."/>
            <person name="Zhou Y."/>
            <person name="Liu J."/>
            <person name="Tang Z."/>
            <person name="Zhuo Y."/>
            <person name="Zhang Y."/>
            <person name="Yu L."/>
            <person name="Huang J."/>
            <person name="Yang P."/>
            <person name="Peng Q."/>
            <person name="Zhang J."/>
            <person name="Jiang W."/>
            <person name="Zhang Z."/>
            <person name="Lin K."/>
            <person name="Ro D.K."/>
            <person name="Chen X."/>
            <person name="Xiong X."/>
            <person name="Shang Y."/>
            <person name="Huang S."/>
            <person name="Zeng J."/>
        </authorList>
    </citation>
    <scope>NUCLEOTIDE SEQUENCE [LARGE SCALE GENOMIC DNA]</scope>
    <source>
        <strain evidence="4">cv. BLH2017</strain>
        <tissue evidence="3">Root</tissue>
    </source>
</reference>
<accession>A0A200QZ90</accession>
<evidence type="ECO:0000313" key="3">
    <source>
        <dbReference type="EMBL" id="OVA15807.1"/>
    </source>
</evidence>
<dbReference type="InterPro" id="IPR011992">
    <property type="entry name" value="EF-hand-dom_pair"/>
</dbReference>